<keyword evidence="1" id="KW-0812">Transmembrane</keyword>
<keyword evidence="3" id="KW-1185">Reference proteome</keyword>
<keyword evidence="1" id="KW-0472">Membrane</keyword>
<reference evidence="2 3" key="1">
    <citation type="submission" date="2020-11" db="EMBL/GenBank/DDBJ databases">
        <title>Carbohydrate-dependent, anaerobic sulfur respiration: A novel catabolism in halophilic archaea.</title>
        <authorList>
            <person name="Sorokin D.Y."/>
            <person name="Messina E."/>
            <person name="Smedile F."/>
            <person name="La Cono V."/>
            <person name="Hallsworth J.E."/>
            <person name="Yakimov M.M."/>
        </authorList>
    </citation>
    <scope>NUCLEOTIDE SEQUENCE [LARGE SCALE GENOMIC DNA]</scope>
    <source>
        <strain evidence="2 3">HSR12-2</strain>
    </source>
</reference>
<dbReference type="Pfam" id="PF12679">
    <property type="entry name" value="ABC2_membrane_2"/>
    <property type="match status" value="1"/>
</dbReference>
<proteinExistence type="predicted"/>
<evidence type="ECO:0000256" key="1">
    <source>
        <dbReference type="SAM" id="Phobius"/>
    </source>
</evidence>
<dbReference type="GO" id="GO:0005886">
    <property type="term" value="C:plasma membrane"/>
    <property type="evidence" value="ECO:0007669"/>
    <property type="project" value="UniProtKB-SubCell"/>
</dbReference>
<evidence type="ECO:0000313" key="2">
    <source>
        <dbReference type="EMBL" id="QSG09154.1"/>
    </source>
</evidence>
<dbReference type="GO" id="GO:0140359">
    <property type="term" value="F:ABC-type transporter activity"/>
    <property type="evidence" value="ECO:0007669"/>
    <property type="project" value="InterPro"/>
</dbReference>
<dbReference type="KEGG" id="hds:HSR122_1768"/>
<sequence>MNRLLQIARKDFVDAIRDRQLYVLGALFLLIGLGIGYLAGSNAENASAVDVPRVGITAMAFLGSIAAISMSYNQIVGKRASGELRVLLSLPFSRTEVVYGTFLGRLALVAALTSASILLSSGLAAALGAPVSATALLAALGVAGALMAVFVSLSVGLSAGSADTTRAAAGAFGLFIVFLFRLWEGVPNAVRYVLNGFAFPSGPAPTWATLWRHLQPMAAVRNALAGVEPDLTVAFVAYAPGIPDSEPYFVEPWFGAAVALAWIVLPVTLGYLKLRTADL</sequence>
<gene>
    <name evidence="2" type="primary">nosY5</name>
    <name evidence="2" type="ORF">HSR122_1768</name>
</gene>
<feature type="transmembrane region" description="Helical" evidence="1">
    <location>
        <begin position="167"/>
        <end position="183"/>
    </location>
</feature>
<feature type="transmembrane region" description="Helical" evidence="1">
    <location>
        <begin position="131"/>
        <end position="155"/>
    </location>
</feature>
<dbReference type="PANTHER" id="PTHR43471">
    <property type="entry name" value="ABC TRANSPORTER PERMEASE"/>
    <property type="match status" value="1"/>
</dbReference>
<dbReference type="EMBL" id="CP064788">
    <property type="protein sequence ID" value="QSG09154.1"/>
    <property type="molecule type" value="Genomic_DNA"/>
</dbReference>
<feature type="transmembrane region" description="Helical" evidence="1">
    <location>
        <begin position="54"/>
        <end position="76"/>
    </location>
</feature>
<feature type="transmembrane region" description="Helical" evidence="1">
    <location>
        <begin position="97"/>
        <end position="119"/>
    </location>
</feature>
<dbReference type="RefSeq" id="WP_229109161.1">
    <property type="nucleotide sequence ID" value="NZ_CP064788.1"/>
</dbReference>
<protein>
    <submittedName>
        <fullName evidence="2">ABC-type transport system involved in multi-copper enzyme maturation, permease component</fullName>
    </submittedName>
</protein>
<dbReference type="Proteomes" id="UP000662973">
    <property type="component" value="Chromosome"/>
</dbReference>
<feature type="transmembrane region" description="Helical" evidence="1">
    <location>
        <begin position="21"/>
        <end position="39"/>
    </location>
</feature>
<keyword evidence="1" id="KW-1133">Transmembrane helix</keyword>
<organism evidence="2 3">
    <name type="scientific">Halapricum desulfuricans</name>
    <dbReference type="NCBI Taxonomy" id="2841257"/>
    <lineage>
        <taxon>Archaea</taxon>
        <taxon>Methanobacteriati</taxon>
        <taxon>Methanobacteriota</taxon>
        <taxon>Stenosarchaea group</taxon>
        <taxon>Halobacteria</taxon>
        <taxon>Halobacteriales</taxon>
        <taxon>Haloarculaceae</taxon>
        <taxon>Halapricum</taxon>
    </lineage>
</organism>
<feature type="transmembrane region" description="Helical" evidence="1">
    <location>
        <begin position="253"/>
        <end position="272"/>
    </location>
</feature>
<dbReference type="GeneID" id="68852386"/>
<accession>A0A897N9K7</accession>
<evidence type="ECO:0000313" key="3">
    <source>
        <dbReference type="Proteomes" id="UP000662973"/>
    </source>
</evidence>
<name>A0A897N9K7_9EURY</name>
<dbReference type="AlphaFoldDB" id="A0A897N9K7"/>